<protein>
    <submittedName>
        <fullName evidence="1">Uncharacterized protein</fullName>
    </submittedName>
</protein>
<reference evidence="2" key="1">
    <citation type="submission" date="2023-07" db="EMBL/GenBank/DDBJ databases">
        <title>30 novel species of actinomycetes from the DSMZ collection.</title>
        <authorList>
            <person name="Nouioui I."/>
        </authorList>
    </citation>
    <scope>NUCLEOTIDE SEQUENCE [LARGE SCALE GENOMIC DNA]</scope>
    <source>
        <strain evidence="2">DSM 45834</strain>
    </source>
</reference>
<evidence type="ECO:0000313" key="1">
    <source>
        <dbReference type="EMBL" id="MDT0349524.1"/>
    </source>
</evidence>
<proteinExistence type="predicted"/>
<dbReference type="Proteomes" id="UP001183202">
    <property type="component" value="Unassembled WGS sequence"/>
</dbReference>
<name>A0ABU2NA42_9PSEU</name>
<evidence type="ECO:0000313" key="2">
    <source>
        <dbReference type="Proteomes" id="UP001183202"/>
    </source>
</evidence>
<gene>
    <name evidence="1" type="ORF">RM445_08315</name>
</gene>
<sequence>MADATPRGLADHLYVEPDDIEVVLAGLAEDGDVPDDGLIPQWLCDEVSDVLDPWPLVRRVPDVYKP</sequence>
<dbReference type="EMBL" id="JAVREJ010000004">
    <property type="protein sequence ID" value="MDT0349524.1"/>
    <property type="molecule type" value="Genomic_DNA"/>
</dbReference>
<comment type="caution">
    <text evidence="1">The sequence shown here is derived from an EMBL/GenBank/DDBJ whole genome shotgun (WGS) entry which is preliminary data.</text>
</comment>
<dbReference type="RefSeq" id="WP_311555545.1">
    <property type="nucleotide sequence ID" value="NZ_JAVREJ010000004.1"/>
</dbReference>
<accession>A0ABU2NA42</accession>
<organism evidence="1 2">
    <name type="scientific">Pseudonocardia charpentierae</name>
    <dbReference type="NCBI Taxonomy" id="3075545"/>
    <lineage>
        <taxon>Bacteria</taxon>
        <taxon>Bacillati</taxon>
        <taxon>Actinomycetota</taxon>
        <taxon>Actinomycetes</taxon>
        <taxon>Pseudonocardiales</taxon>
        <taxon>Pseudonocardiaceae</taxon>
        <taxon>Pseudonocardia</taxon>
    </lineage>
</organism>
<keyword evidence="2" id="KW-1185">Reference proteome</keyword>